<dbReference type="PANTHER" id="PTHR47197:SF3">
    <property type="entry name" value="DIHYDRO-HEME D1 DEHYDROGENASE"/>
    <property type="match status" value="1"/>
</dbReference>
<evidence type="ECO:0000313" key="2">
    <source>
        <dbReference type="Proteomes" id="UP000008212"/>
    </source>
</evidence>
<keyword evidence="2" id="KW-1185">Reference proteome</keyword>
<dbReference type="PANTHER" id="PTHR47197">
    <property type="entry name" value="PROTEIN NIRF"/>
    <property type="match status" value="1"/>
</dbReference>
<evidence type="ECO:0000313" key="1">
    <source>
        <dbReference type="EMBL" id="AAS11745.1"/>
    </source>
</evidence>
<evidence type="ECO:0008006" key="3">
    <source>
        <dbReference type="Google" id="ProtNLM"/>
    </source>
</evidence>
<dbReference type="STRING" id="243275.TDE_1227"/>
<dbReference type="InterPro" id="IPR011964">
    <property type="entry name" value="YVTN_b-propeller_repeat"/>
</dbReference>
<gene>
    <name evidence="1" type="ordered locus">TDE_1227</name>
</gene>
<organism evidence="1 2">
    <name type="scientific">Treponema denticola (strain ATCC 35405 / DSM 14222 / CIP 103919 / JCM 8153 / KCTC 15104)</name>
    <dbReference type="NCBI Taxonomy" id="243275"/>
    <lineage>
        <taxon>Bacteria</taxon>
        <taxon>Pseudomonadati</taxon>
        <taxon>Spirochaetota</taxon>
        <taxon>Spirochaetia</taxon>
        <taxon>Spirochaetales</taxon>
        <taxon>Treponemataceae</taxon>
        <taxon>Treponema</taxon>
    </lineage>
</organism>
<dbReference type="OrthoDB" id="9772811at2"/>
<accession>Q73NC8</accession>
<reference evidence="1 2" key="1">
    <citation type="journal article" date="2004" name="Proc. Natl. Acad. Sci. U.S.A.">
        <title>Comparison of the genome of the oral pathogen Treponema denticola with other spirochete genomes.</title>
        <authorList>
            <person name="Seshadri R."/>
            <person name="Myers G.S."/>
            <person name="Tettelin H."/>
            <person name="Eisen J.A."/>
            <person name="Heidelberg J.F."/>
            <person name="Dodson R.J."/>
            <person name="Davidsen T.M."/>
            <person name="DeBoy R.T."/>
            <person name="Fouts D.E."/>
            <person name="Haft D.H."/>
            <person name="Selengut J."/>
            <person name="Ren Q."/>
            <person name="Brinkac L.M."/>
            <person name="Madupu R."/>
            <person name="Kolonay J."/>
            <person name="Durkin S.A."/>
            <person name="Daugherty S.C."/>
            <person name="Shetty J."/>
            <person name="Shvartsbeyn A."/>
            <person name="Gebregeorgis E."/>
            <person name="Geer K."/>
            <person name="Tsegaye G."/>
            <person name="Malek J."/>
            <person name="Ayodeji B."/>
            <person name="Shatsman S."/>
            <person name="McLeod M.P."/>
            <person name="Smajs D."/>
            <person name="Howell J.K."/>
            <person name="Pal S."/>
            <person name="Amin A."/>
            <person name="Vashisth P."/>
            <person name="McNeill T.Z."/>
            <person name="Xiang Q."/>
            <person name="Sodergren E."/>
            <person name="Baca E."/>
            <person name="Weinstock G.M."/>
            <person name="Norris S.J."/>
            <person name="Fraser C.M."/>
            <person name="Paulsen I.T."/>
        </authorList>
    </citation>
    <scope>NUCLEOTIDE SEQUENCE [LARGE SCALE GENOMIC DNA]</scope>
    <source>
        <strain evidence="2">ATCC 35405 / DSM 14222 / CIP 103919 / JCM 8153 / KCTC 15104</strain>
    </source>
</reference>
<dbReference type="SUPFAM" id="SSF50969">
    <property type="entry name" value="YVTN repeat-like/Quinoprotein amine dehydrogenase"/>
    <property type="match status" value="1"/>
</dbReference>
<dbReference type="eggNOG" id="COG3391">
    <property type="taxonomic scope" value="Bacteria"/>
</dbReference>
<sequence>MTKLYKTSKIRFMRLSIYSSFFMKKFLCIFCFFLSVLLCFADFAFDLNLQPYKNAEFFADGLKVESKLISSDKTLGHLSFTLNDTTTSLVIKKEGFRTHSLDLTSIENKKAFVVLSPIDSKYDVVKVFPTGRKPKSVTFVNDKAVAVALLDGSGFDLIDIETGETKRISPPKEYAEKFGFVESLVLKHKNELWVSQMPTASIHIFDLTSFEYKRTINSTGTWSKVMAYNAGLDKVYLSNWTSQDISVIDPSSYKEEKKIKTKAVPRGMAFSQDGKFIYCAQFEDSAGNSQCKLIKKSLADYKTVYEGGVKGAKRHIVTDYERKLIYVSDMRNDIVEAYSTDKDELVASIKVFFNPNTIQLSPDKSLLYVSCRGPNNPDKGYLYKGYVFGRLDIIDTKTFTRIESIEAGNQPTGLDVSPDGKKIVLSDFLDNRIRVYELKSSLLE</sequence>
<name>Q73NC8_TREDE</name>
<dbReference type="KEGG" id="tde:TDE_1227"/>
<dbReference type="PaxDb" id="243275-TDE_1227"/>
<proteinExistence type="predicted"/>
<dbReference type="PATRIC" id="fig|243275.7.peg.1182"/>
<protein>
    <recommendedName>
        <fullName evidence="3">40-residue YVTN family beta-propeller</fullName>
    </recommendedName>
</protein>
<dbReference type="Proteomes" id="UP000008212">
    <property type="component" value="Chromosome"/>
</dbReference>
<dbReference type="AlphaFoldDB" id="Q73NC8"/>
<dbReference type="InterPro" id="IPR011044">
    <property type="entry name" value="Quino_amine_DH_bsu"/>
</dbReference>
<dbReference type="NCBIfam" id="TIGR02276">
    <property type="entry name" value="beta_rpt_yvtn"/>
    <property type="match status" value="1"/>
</dbReference>
<dbReference type="InterPro" id="IPR051200">
    <property type="entry name" value="Host-pathogen_enzymatic-act"/>
</dbReference>
<dbReference type="Gene3D" id="2.130.10.10">
    <property type="entry name" value="YVTN repeat-like/Quinoprotein amine dehydrogenase"/>
    <property type="match status" value="1"/>
</dbReference>
<dbReference type="EMBL" id="AE017226">
    <property type="protein sequence ID" value="AAS11745.1"/>
    <property type="molecule type" value="Genomic_DNA"/>
</dbReference>
<dbReference type="HOGENOM" id="CLU_049724_0_0_12"/>
<dbReference type="InterPro" id="IPR015943">
    <property type="entry name" value="WD40/YVTN_repeat-like_dom_sf"/>
</dbReference>